<protein>
    <submittedName>
        <fullName evidence="1">Uncharacterized protein</fullName>
    </submittedName>
</protein>
<sequence>MAKTELENASVVDHNPPKLISVSASKLASTASSTRRCNTGSTSASASVPSTHVVTRAIISFSFGSVNMLLGESLKHVVEVNTNRLQRRPSQEKLLFGRI</sequence>
<keyword evidence="2" id="KW-1185">Reference proteome</keyword>
<dbReference type="Proteomes" id="UP000602510">
    <property type="component" value="Unassembled WGS sequence"/>
</dbReference>
<accession>A0A833SWE8</accession>
<proteinExistence type="predicted"/>
<name>A0A833SWE8_PHYIN</name>
<dbReference type="AlphaFoldDB" id="A0A833SWE8"/>
<reference evidence="1" key="1">
    <citation type="submission" date="2020-04" db="EMBL/GenBank/DDBJ databases">
        <title>Hybrid Assembly of Korean Phytophthora infestans isolates.</title>
        <authorList>
            <person name="Prokchorchik M."/>
            <person name="Lee Y."/>
            <person name="Seo J."/>
            <person name="Cho J.-H."/>
            <person name="Park Y.-E."/>
            <person name="Jang D.-C."/>
            <person name="Im J.-S."/>
            <person name="Choi J.-G."/>
            <person name="Park H.-J."/>
            <person name="Lee G.-B."/>
            <person name="Lee Y.-G."/>
            <person name="Hong S.-Y."/>
            <person name="Cho K."/>
            <person name="Sohn K.H."/>
        </authorList>
    </citation>
    <scope>NUCLEOTIDE SEQUENCE</scope>
    <source>
        <strain evidence="1">KR_1_A1</strain>
    </source>
</reference>
<gene>
    <name evidence="1" type="ORF">GN244_ATG15042</name>
</gene>
<evidence type="ECO:0000313" key="1">
    <source>
        <dbReference type="EMBL" id="KAF4033044.1"/>
    </source>
</evidence>
<organism evidence="1 2">
    <name type="scientific">Phytophthora infestans</name>
    <name type="common">Potato late blight agent</name>
    <name type="synonym">Botrytis infestans</name>
    <dbReference type="NCBI Taxonomy" id="4787"/>
    <lineage>
        <taxon>Eukaryota</taxon>
        <taxon>Sar</taxon>
        <taxon>Stramenopiles</taxon>
        <taxon>Oomycota</taxon>
        <taxon>Peronosporomycetes</taxon>
        <taxon>Peronosporales</taxon>
        <taxon>Peronosporaceae</taxon>
        <taxon>Phytophthora</taxon>
    </lineage>
</organism>
<dbReference type="EMBL" id="WSZM01000437">
    <property type="protein sequence ID" value="KAF4033044.1"/>
    <property type="molecule type" value="Genomic_DNA"/>
</dbReference>
<comment type="caution">
    <text evidence="1">The sequence shown here is derived from an EMBL/GenBank/DDBJ whole genome shotgun (WGS) entry which is preliminary data.</text>
</comment>
<evidence type="ECO:0000313" key="2">
    <source>
        <dbReference type="Proteomes" id="UP000602510"/>
    </source>
</evidence>